<dbReference type="SUPFAM" id="SSF48726">
    <property type="entry name" value="Immunoglobulin"/>
    <property type="match status" value="2"/>
</dbReference>
<dbReference type="InterPro" id="IPR013783">
    <property type="entry name" value="Ig-like_fold"/>
</dbReference>
<dbReference type="InterPro" id="IPR036179">
    <property type="entry name" value="Ig-like_dom_sf"/>
</dbReference>
<dbReference type="PANTHER" id="PTHR12080">
    <property type="entry name" value="SIGNALING LYMPHOCYTIC ACTIVATION MOLECULE"/>
    <property type="match status" value="1"/>
</dbReference>
<keyword evidence="3" id="KW-0472">Membrane</keyword>
<feature type="non-terminal residue" evidence="6">
    <location>
        <position position="1"/>
    </location>
</feature>
<dbReference type="AlphaFoldDB" id="A0A7K4YAT8"/>
<dbReference type="GO" id="GO:0016020">
    <property type="term" value="C:membrane"/>
    <property type="evidence" value="ECO:0007669"/>
    <property type="project" value="UniProtKB-SubCell"/>
</dbReference>
<evidence type="ECO:0000256" key="2">
    <source>
        <dbReference type="ARBA" id="ARBA00022729"/>
    </source>
</evidence>
<proteinExistence type="predicted"/>
<evidence type="ECO:0000256" key="4">
    <source>
        <dbReference type="ARBA" id="ARBA00023180"/>
    </source>
</evidence>
<dbReference type="EMBL" id="VYZL01000931">
    <property type="protein sequence ID" value="NWR56083.1"/>
    <property type="molecule type" value="Genomic_DNA"/>
</dbReference>
<comment type="caution">
    <text evidence="6">The sequence shown here is derived from an EMBL/GenBank/DDBJ whole genome shotgun (WGS) entry which is preliminary data.</text>
</comment>
<evidence type="ECO:0000256" key="1">
    <source>
        <dbReference type="ARBA" id="ARBA00004370"/>
    </source>
</evidence>
<dbReference type="Proteomes" id="UP000551127">
    <property type="component" value="Unassembled WGS sequence"/>
</dbReference>
<comment type="subcellular location">
    <subcellularLocation>
        <location evidence="1">Membrane</location>
    </subcellularLocation>
</comment>
<feature type="non-terminal residue" evidence="6">
    <location>
        <position position="222"/>
    </location>
</feature>
<name>A0A7K4YAT8_BUCAB</name>
<accession>A0A7K4YAT8</accession>
<keyword evidence="2" id="KW-0732">Signal</keyword>
<sequence>FSTSQPPNSLCILSLDVPPSARLLSPACASDGAEETRAVGTSVTFHLQNPDGPTAAWSFYNNLIVTVKFGKPPEPTFYDKKFEERFTFPEDGRALTISELRLEDAGIYTVKISGAGASVTFALHVYRELPVPTVTCVAQNCSTSNCSYTLGCAVSGFGFGNISYSWSQGGLPWSEGPELLVEEWSPDETLLTCTVQNPVSTRNVTVTSPAALCAGTSRGKTR</sequence>
<dbReference type="PANTHER" id="PTHR12080:SF55">
    <property type="entry name" value="LYMPHOCYTE FUNCTION-ASSOCIATED ANTIGEN 3"/>
    <property type="match status" value="1"/>
</dbReference>
<organism evidence="6 7">
    <name type="scientific">Bucorvus abyssinicus</name>
    <name type="common">Northern ground-hornbill</name>
    <name type="synonym">Abyssinian ground-hornbill</name>
    <dbReference type="NCBI Taxonomy" id="153643"/>
    <lineage>
        <taxon>Eukaryota</taxon>
        <taxon>Metazoa</taxon>
        <taxon>Chordata</taxon>
        <taxon>Craniata</taxon>
        <taxon>Vertebrata</taxon>
        <taxon>Euteleostomi</taxon>
        <taxon>Archelosauria</taxon>
        <taxon>Archosauria</taxon>
        <taxon>Dinosauria</taxon>
        <taxon>Saurischia</taxon>
        <taxon>Theropoda</taxon>
        <taxon>Coelurosauria</taxon>
        <taxon>Aves</taxon>
        <taxon>Neognathae</taxon>
        <taxon>Neoaves</taxon>
        <taxon>Telluraves</taxon>
        <taxon>Coraciimorphae</taxon>
        <taxon>Bucerotiformes</taxon>
        <taxon>Bucorvidae</taxon>
        <taxon>Bucorvus</taxon>
    </lineage>
</organism>
<evidence type="ECO:0000313" key="7">
    <source>
        <dbReference type="Proteomes" id="UP000551127"/>
    </source>
</evidence>
<dbReference type="OrthoDB" id="8741746at2759"/>
<dbReference type="InterPro" id="IPR007110">
    <property type="entry name" value="Ig-like_dom"/>
</dbReference>
<reference evidence="6 7" key="1">
    <citation type="submission" date="2019-09" db="EMBL/GenBank/DDBJ databases">
        <title>Bird 10,000 Genomes (B10K) Project - Family phase.</title>
        <authorList>
            <person name="Zhang G."/>
        </authorList>
    </citation>
    <scope>NUCLEOTIDE SEQUENCE [LARGE SCALE GENOMIC DNA]</scope>
    <source>
        <strain evidence="6">B10K-DU-012-80</strain>
    </source>
</reference>
<keyword evidence="4" id="KW-0325">Glycoprotein</keyword>
<evidence type="ECO:0000256" key="3">
    <source>
        <dbReference type="ARBA" id="ARBA00023136"/>
    </source>
</evidence>
<dbReference type="Gene3D" id="2.60.40.10">
    <property type="entry name" value="Immunoglobulins"/>
    <property type="match status" value="2"/>
</dbReference>
<evidence type="ECO:0000259" key="5">
    <source>
        <dbReference type="PROSITE" id="PS50835"/>
    </source>
</evidence>
<evidence type="ECO:0000313" key="6">
    <source>
        <dbReference type="EMBL" id="NWR56083.1"/>
    </source>
</evidence>
<keyword evidence="7" id="KW-1185">Reference proteome</keyword>
<protein>
    <submittedName>
        <fullName evidence="6">SLAF5 protein</fullName>
    </submittedName>
</protein>
<feature type="domain" description="Ig-like" evidence="5">
    <location>
        <begin position="132"/>
        <end position="205"/>
    </location>
</feature>
<dbReference type="InterPro" id="IPR015631">
    <property type="entry name" value="CD2/SLAM_rcpt"/>
</dbReference>
<dbReference type="PROSITE" id="PS50835">
    <property type="entry name" value="IG_LIKE"/>
    <property type="match status" value="1"/>
</dbReference>
<gene>
    <name evidence="6" type="primary">Cd84</name>
    <name evidence="6" type="ORF">BUCABY_R07563</name>
</gene>